<dbReference type="Proteomes" id="UP000499080">
    <property type="component" value="Unassembled WGS sequence"/>
</dbReference>
<sequence length="100" mass="11238">MTRKTPGLAPPAPKFRTTPAGGCPTPVKFNVHRPTIKADLQWNRVSSLKPFGSEAEILALGHRDPMPFVNTSTHLKNGLKFHKPENFKKWYIIVFNSLTN</sequence>
<evidence type="ECO:0000256" key="1">
    <source>
        <dbReference type="SAM" id="MobiDB-lite"/>
    </source>
</evidence>
<protein>
    <submittedName>
        <fullName evidence="2">Uncharacterized protein</fullName>
    </submittedName>
</protein>
<name>A0A4Y2PB60_ARAVE</name>
<dbReference type="EMBL" id="BGPR01010686">
    <property type="protein sequence ID" value="GBN47477.1"/>
    <property type="molecule type" value="Genomic_DNA"/>
</dbReference>
<dbReference type="AlphaFoldDB" id="A0A4Y2PB60"/>
<comment type="caution">
    <text evidence="2">The sequence shown here is derived from an EMBL/GenBank/DDBJ whole genome shotgun (WGS) entry which is preliminary data.</text>
</comment>
<evidence type="ECO:0000313" key="2">
    <source>
        <dbReference type="EMBL" id="GBN47477.1"/>
    </source>
</evidence>
<reference evidence="2 3" key="1">
    <citation type="journal article" date="2019" name="Sci. Rep.">
        <title>Orb-weaving spider Araneus ventricosus genome elucidates the spidroin gene catalogue.</title>
        <authorList>
            <person name="Kono N."/>
            <person name="Nakamura H."/>
            <person name="Ohtoshi R."/>
            <person name="Moran D.A.P."/>
            <person name="Shinohara A."/>
            <person name="Yoshida Y."/>
            <person name="Fujiwara M."/>
            <person name="Mori M."/>
            <person name="Tomita M."/>
            <person name="Arakawa K."/>
        </authorList>
    </citation>
    <scope>NUCLEOTIDE SEQUENCE [LARGE SCALE GENOMIC DNA]</scope>
</reference>
<organism evidence="2 3">
    <name type="scientific">Araneus ventricosus</name>
    <name type="common">Orbweaver spider</name>
    <name type="synonym">Epeira ventricosa</name>
    <dbReference type="NCBI Taxonomy" id="182803"/>
    <lineage>
        <taxon>Eukaryota</taxon>
        <taxon>Metazoa</taxon>
        <taxon>Ecdysozoa</taxon>
        <taxon>Arthropoda</taxon>
        <taxon>Chelicerata</taxon>
        <taxon>Arachnida</taxon>
        <taxon>Araneae</taxon>
        <taxon>Araneomorphae</taxon>
        <taxon>Entelegynae</taxon>
        <taxon>Araneoidea</taxon>
        <taxon>Araneidae</taxon>
        <taxon>Araneus</taxon>
    </lineage>
</organism>
<proteinExistence type="predicted"/>
<evidence type="ECO:0000313" key="3">
    <source>
        <dbReference type="Proteomes" id="UP000499080"/>
    </source>
</evidence>
<feature type="region of interest" description="Disordered" evidence="1">
    <location>
        <begin position="1"/>
        <end position="24"/>
    </location>
</feature>
<gene>
    <name evidence="2" type="ORF">AVEN_30230_1</name>
</gene>
<keyword evidence="3" id="KW-1185">Reference proteome</keyword>
<accession>A0A4Y2PB60</accession>